<gene>
    <name evidence="2" type="ORF">SAMN04489723_1115</name>
</gene>
<feature type="region of interest" description="Disordered" evidence="1">
    <location>
        <begin position="1"/>
        <end position="67"/>
    </location>
</feature>
<sequence>MQLNSCAKGTNSNNPESSEVKFRVNKKSQVNESANGTIGISLNHKSPLNPLWSSSRPSRFGGKKNKTFEVLKTPKVRRSKQTL</sequence>
<protein>
    <submittedName>
        <fullName evidence="2">Uncharacterized protein</fullName>
    </submittedName>
</protein>
<feature type="compositionally biased region" description="Polar residues" evidence="1">
    <location>
        <begin position="1"/>
        <end position="17"/>
    </location>
</feature>
<feature type="compositionally biased region" description="Polar residues" evidence="1">
    <location>
        <begin position="27"/>
        <end position="57"/>
    </location>
</feature>
<reference evidence="2 3" key="1">
    <citation type="submission" date="2016-10" db="EMBL/GenBank/DDBJ databases">
        <authorList>
            <person name="de Groot N.N."/>
        </authorList>
    </citation>
    <scope>NUCLEOTIDE SEQUENCE [LARGE SCALE GENOMIC DNA]</scope>
    <source>
        <strain evidence="2 3">DSM 23399</strain>
    </source>
</reference>
<organism evidence="2 3">
    <name type="scientific">Algoriphagus aquimarinus</name>
    <dbReference type="NCBI Taxonomy" id="237018"/>
    <lineage>
        <taxon>Bacteria</taxon>
        <taxon>Pseudomonadati</taxon>
        <taxon>Bacteroidota</taxon>
        <taxon>Cytophagia</taxon>
        <taxon>Cytophagales</taxon>
        <taxon>Cyclobacteriaceae</taxon>
        <taxon>Algoriphagus</taxon>
    </lineage>
</organism>
<dbReference type="Proteomes" id="UP000198790">
    <property type="component" value="Unassembled WGS sequence"/>
</dbReference>
<dbReference type="EMBL" id="FOKK01000011">
    <property type="protein sequence ID" value="SFB45383.1"/>
    <property type="molecule type" value="Genomic_DNA"/>
</dbReference>
<evidence type="ECO:0000256" key="1">
    <source>
        <dbReference type="SAM" id="MobiDB-lite"/>
    </source>
</evidence>
<dbReference type="AlphaFoldDB" id="A0A1I1BA23"/>
<accession>A0A1I1BA23</accession>
<name>A0A1I1BA23_9BACT</name>
<evidence type="ECO:0000313" key="3">
    <source>
        <dbReference type="Proteomes" id="UP000198790"/>
    </source>
</evidence>
<proteinExistence type="predicted"/>
<evidence type="ECO:0000313" key="2">
    <source>
        <dbReference type="EMBL" id="SFB45383.1"/>
    </source>
</evidence>
<keyword evidence="3" id="KW-1185">Reference proteome</keyword>